<keyword evidence="1" id="KW-0472">Membrane</keyword>
<sequence length="301" mass="33033">MAAESRRAVQEQELLPELFWAADGASLQGQRRTVTMSRFQLILLTAAAVAGSADEPWIAALSAVLFFLAMCASGLANLHNPQGLWYEGRAVAESVKTLVWKYAVRADAQTPPPTVPGDAESLYRLQLTGVLAVFRRSRAVPPGAGTDVTEAMRRLRDAPLAVRRDVYLRERVRNQHDWYVARARACDRAARVTGCLSVALPLLGVVLAVPRIQGDFSYDVLGAVAALAASATAWSQLRQYRPLAAAYRLAADELELVRVQLAAMDLSAPDAEEQWSRLARDAEDAVSREHTTWQARREVRG</sequence>
<dbReference type="AlphaFoldDB" id="A0A345SWP1"/>
<dbReference type="NCBIfam" id="NF033634">
    <property type="entry name" value="SLATT_1"/>
    <property type="match status" value="1"/>
</dbReference>
<evidence type="ECO:0000313" key="5">
    <source>
        <dbReference type="Proteomes" id="UP000249340"/>
    </source>
</evidence>
<evidence type="ECO:0000256" key="1">
    <source>
        <dbReference type="SAM" id="Phobius"/>
    </source>
</evidence>
<protein>
    <submittedName>
        <fullName evidence="4">DUF4231 domain-containing protein</fullName>
    </submittedName>
</protein>
<dbReference type="EMBL" id="CP031264">
    <property type="protein sequence ID" value="AXI78146.1"/>
    <property type="molecule type" value="Genomic_DNA"/>
</dbReference>
<evidence type="ECO:0000259" key="3">
    <source>
        <dbReference type="Pfam" id="PF18184"/>
    </source>
</evidence>
<dbReference type="InterPro" id="IPR041116">
    <property type="entry name" value="SLATT_3"/>
</dbReference>
<feature type="domain" description="SMODS and SLOG-associating 2TM effector" evidence="3">
    <location>
        <begin position="16"/>
        <end position="164"/>
    </location>
</feature>
<gene>
    <name evidence="4" type="ORF">C7M71_012520</name>
</gene>
<feature type="transmembrane region" description="Helical" evidence="1">
    <location>
        <begin position="57"/>
        <end position="78"/>
    </location>
</feature>
<keyword evidence="1" id="KW-1133">Transmembrane helix</keyword>
<keyword evidence="5" id="KW-1185">Reference proteome</keyword>
<evidence type="ECO:0000313" key="4">
    <source>
        <dbReference type="EMBL" id="AXI78146.1"/>
    </source>
</evidence>
<feature type="transmembrane region" description="Helical" evidence="1">
    <location>
        <begin position="35"/>
        <end position="51"/>
    </location>
</feature>
<feature type="transmembrane region" description="Helical" evidence="1">
    <location>
        <begin position="216"/>
        <end position="234"/>
    </location>
</feature>
<dbReference type="Pfam" id="PF18184">
    <property type="entry name" value="SLATT_3"/>
    <property type="match status" value="1"/>
</dbReference>
<dbReference type="InterPro" id="IPR040884">
    <property type="entry name" value="SLATT_1"/>
</dbReference>
<reference evidence="5" key="1">
    <citation type="submission" date="2018-07" db="EMBL/GenBank/DDBJ databases">
        <title>Streptacidiphilus bronchialis DSM 106435 chromosome.</title>
        <authorList>
            <person name="Batra D."/>
            <person name="Gulvik C.A."/>
        </authorList>
    </citation>
    <scope>NUCLEOTIDE SEQUENCE [LARGE SCALE GENOMIC DNA]</scope>
    <source>
        <strain evidence="5">DSM 106435</strain>
    </source>
</reference>
<feature type="domain" description="SMODS and SLOG-associating 2TM effector" evidence="2">
    <location>
        <begin position="167"/>
        <end position="293"/>
    </location>
</feature>
<organism evidence="4 5">
    <name type="scientific">Peterkaempfera bronchialis</name>
    <dbReference type="NCBI Taxonomy" id="2126346"/>
    <lineage>
        <taxon>Bacteria</taxon>
        <taxon>Bacillati</taxon>
        <taxon>Actinomycetota</taxon>
        <taxon>Actinomycetes</taxon>
        <taxon>Kitasatosporales</taxon>
        <taxon>Streptomycetaceae</taxon>
        <taxon>Peterkaempfera</taxon>
    </lineage>
</organism>
<name>A0A345SWP1_9ACTN</name>
<accession>A0A345SWP1</accession>
<dbReference type="KEGG" id="stri:C7M71_012520"/>
<proteinExistence type="predicted"/>
<dbReference type="NCBIfam" id="NF033610">
    <property type="entry name" value="SLATT_3"/>
    <property type="match status" value="1"/>
</dbReference>
<dbReference type="Proteomes" id="UP000249340">
    <property type="component" value="Chromosome"/>
</dbReference>
<evidence type="ECO:0000259" key="2">
    <source>
        <dbReference type="Pfam" id="PF18181"/>
    </source>
</evidence>
<keyword evidence="1" id="KW-0812">Transmembrane</keyword>
<dbReference type="OrthoDB" id="9806639at2"/>
<dbReference type="Pfam" id="PF18181">
    <property type="entry name" value="SLATT_1"/>
    <property type="match status" value="1"/>
</dbReference>
<dbReference type="RefSeq" id="WP_111492407.1">
    <property type="nucleotide sequence ID" value="NZ_CP031264.1"/>
</dbReference>
<feature type="transmembrane region" description="Helical" evidence="1">
    <location>
        <begin position="192"/>
        <end position="210"/>
    </location>
</feature>